<comment type="function">
    <text evidence="8">Component of the signal peptidase complex (SPC) which catalyzes the cleavage of N-terminal signal sequences from nascent proteins as they are translocated into the lumen of the endoplasmic reticulum. Dispensable for SPC enzymatic activity.</text>
</comment>
<sequence length="95" mass="10704">MNLAQYFEWNIDFEGQRMTDLCLNVILPLSAIVAFIYGYIQQSLVASLAIFGGGILLSLLVVLPPWPMYNSNPVKWLPVEKPIESPYKGEQTKAE</sequence>
<feature type="transmembrane region" description="Helical" evidence="9">
    <location>
        <begin position="46"/>
        <end position="66"/>
    </location>
</feature>
<comment type="similarity">
    <text evidence="2">Belongs to the SPCS1 family.</text>
</comment>
<feature type="transmembrane region" description="Helical" evidence="9">
    <location>
        <begin position="21"/>
        <end position="40"/>
    </location>
</feature>
<dbReference type="Proteomes" id="UP000654370">
    <property type="component" value="Unassembled WGS sequence"/>
</dbReference>
<dbReference type="GO" id="GO:0006465">
    <property type="term" value="P:signal peptide processing"/>
    <property type="evidence" value="ECO:0007669"/>
    <property type="project" value="InterPro"/>
</dbReference>
<dbReference type="GO" id="GO:0005787">
    <property type="term" value="C:signal peptidase complex"/>
    <property type="evidence" value="ECO:0007669"/>
    <property type="project" value="InterPro"/>
</dbReference>
<name>A0A8H7PNI7_MORIS</name>
<comment type="caution">
    <text evidence="10">The sequence shown here is derived from an EMBL/GenBank/DDBJ whole genome shotgun (WGS) entry which is preliminary data.</text>
</comment>
<evidence type="ECO:0000313" key="10">
    <source>
        <dbReference type="EMBL" id="KAG2176416.1"/>
    </source>
</evidence>
<evidence type="ECO:0000256" key="7">
    <source>
        <dbReference type="ARBA" id="ARBA00023136"/>
    </source>
</evidence>
<evidence type="ECO:0000256" key="8">
    <source>
        <dbReference type="ARBA" id="ARBA00045204"/>
    </source>
</evidence>
<gene>
    <name evidence="10" type="ORF">INT43_005650</name>
</gene>
<evidence type="ECO:0000256" key="4">
    <source>
        <dbReference type="ARBA" id="ARBA00022692"/>
    </source>
</evidence>
<evidence type="ECO:0000313" key="11">
    <source>
        <dbReference type="Proteomes" id="UP000654370"/>
    </source>
</evidence>
<evidence type="ECO:0000256" key="1">
    <source>
        <dbReference type="ARBA" id="ARBA00004477"/>
    </source>
</evidence>
<dbReference type="Pfam" id="PF06645">
    <property type="entry name" value="SPC12"/>
    <property type="match status" value="1"/>
</dbReference>
<organism evidence="10 11">
    <name type="scientific">Mortierella isabellina</name>
    <name type="common">Filamentous fungus</name>
    <name type="synonym">Umbelopsis isabellina</name>
    <dbReference type="NCBI Taxonomy" id="91625"/>
    <lineage>
        <taxon>Eukaryota</taxon>
        <taxon>Fungi</taxon>
        <taxon>Fungi incertae sedis</taxon>
        <taxon>Mucoromycota</taxon>
        <taxon>Mucoromycotina</taxon>
        <taxon>Umbelopsidomycetes</taxon>
        <taxon>Umbelopsidales</taxon>
        <taxon>Umbelopsidaceae</taxon>
        <taxon>Umbelopsis</taxon>
    </lineage>
</organism>
<proteinExistence type="inferred from homology"/>
<dbReference type="PANTHER" id="PTHR13202:SF0">
    <property type="entry name" value="SIGNAL PEPTIDASE COMPLEX SUBUNIT 1"/>
    <property type="match status" value="1"/>
</dbReference>
<reference evidence="10" key="1">
    <citation type="submission" date="2020-12" db="EMBL/GenBank/DDBJ databases">
        <title>Metabolic potential, ecology and presence of endohyphal bacteria is reflected in genomic diversity of Mucoromycotina.</title>
        <authorList>
            <person name="Muszewska A."/>
            <person name="Okrasinska A."/>
            <person name="Steczkiewicz K."/>
            <person name="Drgas O."/>
            <person name="Orlowska M."/>
            <person name="Perlinska-Lenart U."/>
            <person name="Aleksandrzak-Piekarczyk T."/>
            <person name="Szatraj K."/>
            <person name="Zielenkiewicz U."/>
            <person name="Pilsyk S."/>
            <person name="Malc E."/>
            <person name="Mieczkowski P."/>
            <person name="Kruszewska J.S."/>
            <person name="Biernat P."/>
            <person name="Pawlowska J."/>
        </authorList>
    </citation>
    <scope>NUCLEOTIDE SEQUENCE</scope>
    <source>
        <strain evidence="10">WA0000067209</strain>
    </source>
</reference>
<dbReference type="PANTHER" id="PTHR13202">
    <property type="entry name" value="MICROSOMAL SIGNAL PEPTIDASE 12 KDA SUBUNIT"/>
    <property type="match status" value="1"/>
</dbReference>
<evidence type="ECO:0000256" key="5">
    <source>
        <dbReference type="ARBA" id="ARBA00022824"/>
    </source>
</evidence>
<dbReference type="EMBL" id="JAEPQZ010000010">
    <property type="protein sequence ID" value="KAG2176416.1"/>
    <property type="molecule type" value="Genomic_DNA"/>
</dbReference>
<evidence type="ECO:0000256" key="2">
    <source>
        <dbReference type="ARBA" id="ARBA00005245"/>
    </source>
</evidence>
<comment type="subcellular location">
    <subcellularLocation>
        <location evidence="1">Endoplasmic reticulum membrane</location>
        <topology evidence="1">Multi-pass membrane protein</topology>
    </subcellularLocation>
</comment>
<dbReference type="GO" id="GO:0045047">
    <property type="term" value="P:protein targeting to ER"/>
    <property type="evidence" value="ECO:0007669"/>
    <property type="project" value="TreeGrafter"/>
</dbReference>
<keyword evidence="5" id="KW-0256">Endoplasmic reticulum</keyword>
<keyword evidence="7 9" id="KW-0472">Membrane</keyword>
<evidence type="ECO:0000256" key="9">
    <source>
        <dbReference type="SAM" id="Phobius"/>
    </source>
</evidence>
<keyword evidence="6 9" id="KW-1133">Transmembrane helix</keyword>
<keyword evidence="11" id="KW-1185">Reference proteome</keyword>
<keyword evidence="4 9" id="KW-0812">Transmembrane</keyword>
<dbReference type="OrthoDB" id="263893at2759"/>
<dbReference type="InterPro" id="IPR009542">
    <property type="entry name" value="Spc1/SPCS1"/>
</dbReference>
<protein>
    <recommendedName>
        <fullName evidence="3">Signal peptidase complex subunit 1</fullName>
    </recommendedName>
</protein>
<accession>A0A8H7PNI7</accession>
<dbReference type="AlphaFoldDB" id="A0A8H7PNI7"/>
<evidence type="ECO:0000256" key="6">
    <source>
        <dbReference type="ARBA" id="ARBA00022989"/>
    </source>
</evidence>
<evidence type="ECO:0000256" key="3">
    <source>
        <dbReference type="ARBA" id="ARBA00017059"/>
    </source>
</evidence>